<dbReference type="GO" id="GO:0030897">
    <property type="term" value="C:HOPS complex"/>
    <property type="evidence" value="ECO:0007669"/>
    <property type="project" value="TreeGrafter"/>
</dbReference>
<feature type="region of interest" description="Disordered" evidence="8">
    <location>
        <begin position="327"/>
        <end position="375"/>
    </location>
</feature>
<dbReference type="EMBL" id="JABBWE010000039">
    <property type="protein sequence ID" value="KAG1792048.1"/>
    <property type="molecule type" value="Genomic_DNA"/>
</dbReference>
<dbReference type="OrthoDB" id="26184at2759"/>
<protein>
    <recommendedName>
        <fullName evidence="9">PEP5/VPS11 N-terminal domain-containing protein</fullName>
    </recommendedName>
</protein>
<feature type="compositionally biased region" description="Acidic residues" evidence="8">
    <location>
        <begin position="359"/>
        <end position="375"/>
    </location>
</feature>
<evidence type="ECO:0000256" key="7">
    <source>
        <dbReference type="ARBA" id="ARBA00023136"/>
    </source>
</evidence>
<dbReference type="GeneID" id="64603411"/>
<keyword evidence="6" id="KW-0653">Protein transport</keyword>
<keyword evidence="3" id="KW-0479">Metal-binding</keyword>
<sequence length="375" mass="41390">MHTVKMIPFARASALYFLAIGLADGTVLLYRHPDQSLSSTTSLTTLPNTRIIHESSPESITGLSFREFPSPTNANAKDNNLHLFIVTTNSVYLYHVSGKGSRGSSVLLDDIGCGLGYVVMDWRAEKIVLARDEEVYAYGLQGRELPYGYEARVAGGDGDTSRVTVFDMENKALYPLALSLAQTQHLGESYVIFTVSTKGDWDGAMTYYLKTIDWLKPSYVVRKSMDAQRIHNLVTNLQDLHALGLTNADHSTLLLNNYIKLRDVARLDSFVQTESRRSGAAESNGDLSFDLDYIWEQPRRKATSPDNLLEETTQLLIGLCTGSGSFTIPETEDTTPQQSSTAANPLSYLALSRAPAPEDTVEESEADKEEDVTEP</sequence>
<name>A0A9P7ALW3_9AGAM</name>
<comment type="caution">
    <text evidence="10">The sequence shown here is derived from an EMBL/GenBank/DDBJ whole genome shotgun (WGS) entry which is preliminary data.</text>
</comment>
<dbReference type="Proteomes" id="UP000719766">
    <property type="component" value="Unassembled WGS sequence"/>
</dbReference>
<dbReference type="PANTHER" id="PTHR23323">
    <property type="entry name" value="VACUOLAR PROTEIN SORTING-ASSOCIATED PROTEIN"/>
    <property type="match status" value="1"/>
</dbReference>
<dbReference type="GO" id="GO:0007033">
    <property type="term" value="P:vacuole organization"/>
    <property type="evidence" value="ECO:0007669"/>
    <property type="project" value="TreeGrafter"/>
</dbReference>
<accession>A0A9P7ALW3</accession>
<comment type="subcellular location">
    <subcellularLocation>
        <location evidence="1">Endomembrane system</location>
        <topology evidence="1">Peripheral membrane protein</topology>
    </subcellularLocation>
</comment>
<evidence type="ECO:0000256" key="8">
    <source>
        <dbReference type="SAM" id="MobiDB-lite"/>
    </source>
</evidence>
<reference evidence="10" key="1">
    <citation type="journal article" date="2020" name="New Phytol.">
        <title>Comparative genomics reveals dynamic genome evolution in host specialist ectomycorrhizal fungi.</title>
        <authorList>
            <person name="Lofgren L.A."/>
            <person name="Nguyen N.H."/>
            <person name="Vilgalys R."/>
            <person name="Ruytinx J."/>
            <person name="Liao H.L."/>
            <person name="Branco S."/>
            <person name="Kuo A."/>
            <person name="LaButti K."/>
            <person name="Lipzen A."/>
            <person name="Andreopoulos W."/>
            <person name="Pangilinan J."/>
            <person name="Riley R."/>
            <person name="Hundley H."/>
            <person name="Na H."/>
            <person name="Barry K."/>
            <person name="Grigoriev I.V."/>
            <person name="Stajich J.E."/>
            <person name="Kennedy P.G."/>
        </authorList>
    </citation>
    <scope>NUCLEOTIDE SEQUENCE</scope>
    <source>
        <strain evidence="10">S12</strain>
    </source>
</reference>
<dbReference type="InterPro" id="IPR057308">
    <property type="entry name" value="CHCR_PEP5_VPS11"/>
</dbReference>
<dbReference type="GO" id="GO:0008270">
    <property type="term" value="F:zinc ion binding"/>
    <property type="evidence" value="ECO:0007669"/>
    <property type="project" value="UniProtKB-KW"/>
</dbReference>
<evidence type="ECO:0000256" key="4">
    <source>
        <dbReference type="ARBA" id="ARBA00022771"/>
    </source>
</evidence>
<dbReference type="Pfam" id="PF23356">
    <property type="entry name" value="TPR_PEP5_VPS11"/>
    <property type="match status" value="1"/>
</dbReference>
<evidence type="ECO:0000259" key="9">
    <source>
        <dbReference type="Pfam" id="PF23341"/>
    </source>
</evidence>
<dbReference type="AlphaFoldDB" id="A0A9P7ALW3"/>
<evidence type="ECO:0000256" key="2">
    <source>
        <dbReference type="ARBA" id="ARBA00022448"/>
    </source>
</evidence>
<feature type="domain" description="PEP5/VPS11 N-terminal" evidence="9">
    <location>
        <begin position="4"/>
        <end position="151"/>
    </location>
</feature>
<dbReference type="GO" id="GO:0007032">
    <property type="term" value="P:endosome organization"/>
    <property type="evidence" value="ECO:0007669"/>
    <property type="project" value="TreeGrafter"/>
</dbReference>
<evidence type="ECO:0000313" key="10">
    <source>
        <dbReference type="EMBL" id="KAG1792048.1"/>
    </source>
</evidence>
<keyword evidence="5" id="KW-0862">Zinc</keyword>
<organism evidence="10 11">
    <name type="scientific">Suillus plorans</name>
    <dbReference type="NCBI Taxonomy" id="116603"/>
    <lineage>
        <taxon>Eukaryota</taxon>
        <taxon>Fungi</taxon>
        <taxon>Dikarya</taxon>
        <taxon>Basidiomycota</taxon>
        <taxon>Agaricomycotina</taxon>
        <taxon>Agaricomycetes</taxon>
        <taxon>Agaricomycetidae</taxon>
        <taxon>Boletales</taxon>
        <taxon>Suillineae</taxon>
        <taxon>Suillaceae</taxon>
        <taxon>Suillus</taxon>
    </lineage>
</organism>
<evidence type="ECO:0000256" key="1">
    <source>
        <dbReference type="ARBA" id="ARBA00004184"/>
    </source>
</evidence>
<dbReference type="GO" id="GO:0005768">
    <property type="term" value="C:endosome"/>
    <property type="evidence" value="ECO:0007669"/>
    <property type="project" value="TreeGrafter"/>
</dbReference>
<gene>
    <name evidence="10" type="ORF">HD556DRAFT_1537108</name>
</gene>
<keyword evidence="4" id="KW-0863">Zinc-finger</keyword>
<dbReference type="InterPro" id="IPR057307">
    <property type="entry name" value="PEP5_VPS11_N"/>
</dbReference>
<evidence type="ECO:0000256" key="3">
    <source>
        <dbReference type="ARBA" id="ARBA00022723"/>
    </source>
</evidence>
<keyword evidence="11" id="KW-1185">Reference proteome</keyword>
<dbReference type="Pfam" id="PF23341">
    <property type="entry name" value="PEP5_VPS11_N"/>
    <property type="match status" value="1"/>
</dbReference>
<keyword evidence="2" id="KW-0813">Transport</keyword>
<feature type="compositionally biased region" description="Polar residues" evidence="8">
    <location>
        <begin position="327"/>
        <end position="344"/>
    </location>
</feature>
<evidence type="ECO:0000256" key="5">
    <source>
        <dbReference type="ARBA" id="ARBA00022833"/>
    </source>
</evidence>
<dbReference type="GO" id="GO:0030674">
    <property type="term" value="F:protein-macromolecule adaptor activity"/>
    <property type="evidence" value="ECO:0007669"/>
    <property type="project" value="TreeGrafter"/>
</dbReference>
<dbReference type="RefSeq" id="XP_041158747.1">
    <property type="nucleotide sequence ID" value="XM_041309647.1"/>
</dbReference>
<dbReference type="PANTHER" id="PTHR23323:SF24">
    <property type="entry name" value="VACUOLAR PROTEIN SORTING-ASSOCIATED PROTEIN 11 HOMOLOG"/>
    <property type="match status" value="1"/>
</dbReference>
<dbReference type="GO" id="GO:0015031">
    <property type="term" value="P:protein transport"/>
    <property type="evidence" value="ECO:0007669"/>
    <property type="project" value="UniProtKB-KW"/>
</dbReference>
<evidence type="ECO:0000313" key="11">
    <source>
        <dbReference type="Proteomes" id="UP000719766"/>
    </source>
</evidence>
<dbReference type="GO" id="GO:0006904">
    <property type="term" value="P:vesicle docking involved in exocytosis"/>
    <property type="evidence" value="ECO:0007669"/>
    <property type="project" value="TreeGrafter"/>
</dbReference>
<keyword evidence="7" id="KW-0472">Membrane</keyword>
<dbReference type="GO" id="GO:0048284">
    <property type="term" value="P:organelle fusion"/>
    <property type="evidence" value="ECO:0007669"/>
    <property type="project" value="TreeGrafter"/>
</dbReference>
<proteinExistence type="predicted"/>
<evidence type="ECO:0000256" key="6">
    <source>
        <dbReference type="ARBA" id="ARBA00022927"/>
    </source>
</evidence>